<organism evidence="3 4">
    <name type="scientific">Herbihabitans rhizosphaerae</name>
    <dbReference type="NCBI Taxonomy" id="1872711"/>
    <lineage>
        <taxon>Bacteria</taxon>
        <taxon>Bacillati</taxon>
        <taxon>Actinomycetota</taxon>
        <taxon>Actinomycetes</taxon>
        <taxon>Pseudonocardiales</taxon>
        <taxon>Pseudonocardiaceae</taxon>
        <taxon>Herbihabitans</taxon>
    </lineage>
</organism>
<name>A0A4Q7L6F7_9PSEU</name>
<feature type="transmembrane region" description="Helical" evidence="2">
    <location>
        <begin position="30"/>
        <end position="52"/>
    </location>
</feature>
<dbReference type="RefSeq" id="WP_165401213.1">
    <property type="nucleotide sequence ID" value="NZ_SGWQ01000001.1"/>
</dbReference>
<dbReference type="AlphaFoldDB" id="A0A4Q7L6F7"/>
<feature type="region of interest" description="Disordered" evidence="1">
    <location>
        <begin position="1"/>
        <end position="22"/>
    </location>
</feature>
<accession>A0A4Q7L6F7</accession>
<comment type="caution">
    <text evidence="3">The sequence shown here is derived from an EMBL/GenBank/DDBJ whole genome shotgun (WGS) entry which is preliminary data.</text>
</comment>
<evidence type="ECO:0000313" key="4">
    <source>
        <dbReference type="Proteomes" id="UP000294257"/>
    </source>
</evidence>
<dbReference type="Pfam" id="PF11209">
    <property type="entry name" value="LmeA"/>
    <property type="match status" value="1"/>
</dbReference>
<gene>
    <name evidence="3" type="ORF">EV193_101808</name>
</gene>
<keyword evidence="4" id="KW-1185">Reference proteome</keyword>
<keyword evidence="2" id="KW-0472">Membrane</keyword>
<evidence type="ECO:0000256" key="1">
    <source>
        <dbReference type="SAM" id="MobiDB-lite"/>
    </source>
</evidence>
<evidence type="ECO:0000313" key="3">
    <source>
        <dbReference type="EMBL" id="RZS44927.1"/>
    </source>
</evidence>
<proteinExistence type="predicted"/>
<dbReference type="InterPro" id="IPR021373">
    <property type="entry name" value="DUF2993"/>
</dbReference>
<dbReference type="Proteomes" id="UP000294257">
    <property type="component" value="Unassembled WGS sequence"/>
</dbReference>
<protein>
    <submittedName>
        <fullName evidence="3">DUF2993 family protein</fullName>
    </submittedName>
</protein>
<sequence length="302" mass="32603">MTTRTTDGTTTGKPDVPQRRRRRSSPWRKIVIALVVLLTLGVIADFAGAAIFEYQVSKRAKDHFGLVDDPSVTVHGFPFLTQAASGKYERVEVVAKGVPVKNLRDLEVEAELRDVDAPLSDLMNGRANVKAREVEGKVKIKAADVNLAVEANKSTLPADITNLRIEPVSERTIHGIAAGETTGVDAEEHARAALEPEDTRAGAELRGTMKLADQETEITVYVIISLEGGRMTLNPQHAELKNDFGRIVPKDLLKQQILPKFAISLDPGNLPFRVTPTAVSVEPGALSVIGIAHDVTLAGSGR</sequence>
<evidence type="ECO:0000256" key="2">
    <source>
        <dbReference type="SAM" id="Phobius"/>
    </source>
</evidence>
<reference evidence="3 4" key="1">
    <citation type="submission" date="2019-02" db="EMBL/GenBank/DDBJ databases">
        <title>Genomic Encyclopedia of Type Strains, Phase IV (KMG-IV): sequencing the most valuable type-strain genomes for metagenomic binning, comparative biology and taxonomic classification.</title>
        <authorList>
            <person name="Goeker M."/>
        </authorList>
    </citation>
    <scope>NUCLEOTIDE SEQUENCE [LARGE SCALE GENOMIC DNA]</scope>
    <source>
        <strain evidence="3 4">DSM 101727</strain>
    </source>
</reference>
<feature type="compositionally biased region" description="Low complexity" evidence="1">
    <location>
        <begin position="1"/>
        <end position="12"/>
    </location>
</feature>
<keyword evidence="2" id="KW-1133">Transmembrane helix</keyword>
<keyword evidence="2" id="KW-0812">Transmembrane</keyword>
<dbReference type="EMBL" id="SGWQ01000001">
    <property type="protein sequence ID" value="RZS44927.1"/>
    <property type="molecule type" value="Genomic_DNA"/>
</dbReference>